<organism evidence="1 2">
    <name type="scientific">Streptomyces hokutonensis</name>
    <dbReference type="NCBI Taxonomy" id="1306990"/>
    <lineage>
        <taxon>Bacteria</taxon>
        <taxon>Bacillati</taxon>
        <taxon>Actinomycetota</taxon>
        <taxon>Actinomycetes</taxon>
        <taxon>Kitasatosporales</taxon>
        <taxon>Streptomycetaceae</taxon>
        <taxon>Streptomyces</taxon>
    </lineage>
</organism>
<gene>
    <name evidence="1" type="ORF">ACFYNQ_24205</name>
</gene>
<evidence type="ECO:0000313" key="1">
    <source>
        <dbReference type="EMBL" id="MFE9601657.1"/>
    </source>
</evidence>
<proteinExistence type="predicted"/>
<dbReference type="RefSeq" id="WP_388109046.1">
    <property type="nucleotide sequence ID" value="NZ_JBIAHM010000008.1"/>
</dbReference>
<sequence>MRSVGFVGVHVLRGRAEPMSSALHVVHRAKRSGLGGIILITGEAGIGKTAALDTVRAEAASAGFVVGMSKADEGDHVSPGMPLLLALRSGRTPLASSKAFDDVNTLVDQPLLLIDRV</sequence>
<evidence type="ECO:0000313" key="2">
    <source>
        <dbReference type="Proteomes" id="UP001601303"/>
    </source>
</evidence>
<dbReference type="Proteomes" id="UP001601303">
    <property type="component" value="Unassembled WGS sequence"/>
</dbReference>
<comment type="caution">
    <text evidence="1">The sequence shown here is derived from an EMBL/GenBank/DDBJ whole genome shotgun (WGS) entry which is preliminary data.</text>
</comment>
<name>A0ABW6M8M9_9ACTN</name>
<dbReference type="EMBL" id="JBIAHM010000008">
    <property type="protein sequence ID" value="MFE9601657.1"/>
    <property type="molecule type" value="Genomic_DNA"/>
</dbReference>
<protein>
    <submittedName>
        <fullName evidence="1">AAA family ATPase</fullName>
    </submittedName>
</protein>
<keyword evidence="2" id="KW-1185">Reference proteome</keyword>
<accession>A0ABW6M8M9</accession>
<reference evidence="1 2" key="1">
    <citation type="submission" date="2024-10" db="EMBL/GenBank/DDBJ databases">
        <title>The Natural Products Discovery Center: Release of the First 8490 Sequenced Strains for Exploring Actinobacteria Biosynthetic Diversity.</title>
        <authorList>
            <person name="Kalkreuter E."/>
            <person name="Kautsar S.A."/>
            <person name="Yang D."/>
            <person name="Bader C.D."/>
            <person name="Teijaro C.N."/>
            <person name="Fluegel L."/>
            <person name="Davis C.M."/>
            <person name="Simpson J.R."/>
            <person name="Lauterbach L."/>
            <person name="Steele A.D."/>
            <person name="Gui C."/>
            <person name="Meng S."/>
            <person name="Li G."/>
            <person name="Viehrig K."/>
            <person name="Ye F."/>
            <person name="Su P."/>
            <person name="Kiefer A.F."/>
            <person name="Nichols A."/>
            <person name="Cepeda A.J."/>
            <person name="Yan W."/>
            <person name="Fan B."/>
            <person name="Jiang Y."/>
            <person name="Adhikari A."/>
            <person name="Zheng C.-J."/>
            <person name="Schuster L."/>
            <person name="Cowan T.M."/>
            <person name="Smanski M.J."/>
            <person name="Chevrette M.G."/>
            <person name="De Carvalho L.P.S."/>
            <person name="Shen B."/>
        </authorList>
    </citation>
    <scope>NUCLEOTIDE SEQUENCE [LARGE SCALE GENOMIC DNA]</scope>
    <source>
        <strain evidence="1 2">NPDC006488</strain>
    </source>
</reference>